<evidence type="ECO:0000313" key="3">
    <source>
        <dbReference type="Proteomes" id="UP000321331"/>
    </source>
</evidence>
<dbReference type="InterPro" id="IPR046797">
    <property type="entry name" value="PDDEXK_12"/>
</dbReference>
<feature type="domain" description="PD-(D/E)XK nuclease-like" evidence="1">
    <location>
        <begin position="5"/>
        <end position="86"/>
    </location>
</feature>
<proteinExistence type="predicted"/>
<dbReference type="AlphaFoldDB" id="A0A5C6SEL0"/>
<dbReference type="Proteomes" id="UP000321331">
    <property type="component" value="Unassembled WGS sequence"/>
</dbReference>
<name>A0A5C6SEL0_FUSOC</name>
<dbReference type="EMBL" id="VMNF01000014">
    <property type="protein sequence ID" value="TXB96763.1"/>
    <property type="molecule type" value="Genomic_DNA"/>
</dbReference>
<comment type="caution">
    <text evidence="2">The sequence shown here is derived from an EMBL/GenBank/DDBJ whole genome shotgun (WGS) entry which is preliminary data.</text>
</comment>
<reference evidence="2 3" key="1">
    <citation type="submission" date="2019-07" db="EMBL/GenBank/DDBJ databases">
        <title>The First High-Quality Draft Genome Sequence of the Causal Agent of the Current Panama Disease Epidemic.</title>
        <authorList>
            <person name="Warmington R.J."/>
            <person name="Kay W."/>
            <person name="Jeffries A."/>
            <person name="Bebber D."/>
            <person name="Moore K."/>
            <person name="Studholme D.J."/>
        </authorList>
    </citation>
    <scope>NUCLEOTIDE SEQUENCE [LARGE SCALE GENOMIC DNA]</scope>
    <source>
        <strain evidence="2 3">TR4</strain>
    </source>
</reference>
<evidence type="ECO:0000259" key="1">
    <source>
        <dbReference type="Pfam" id="PF20516"/>
    </source>
</evidence>
<organism evidence="2 3">
    <name type="scientific">Fusarium oxysporum f. sp. cubense</name>
    <dbReference type="NCBI Taxonomy" id="61366"/>
    <lineage>
        <taxon>Eukaryota</taxon>
        <taxon>Fungi</taxon>
        <taxon>Dikarya</taxon>
        <taxon>Ascomycota</taxon>
        <taxon>Pezizomycotina</taxon>
        <taxon>Sordariomycetes</taxon>
        <taxon>Hypocreomycetidae</taxon>
        <taxon>Hypocreales</taxon>
        <taxon>Nectriaceae</taxon>
        <taxon>Fusarium</taxon>
        <taxon>Fusarium oxysporum species complex</taxon>
    </lineage>
</organism>
<sequence length="194" mass="21164">MATDLPLIGWVQSLMTRAAECEINWECEATRNGEIDAKILEQASRKSTGFVSHGPVDFRYSQAAQIIRDSKPREAPSKIVDFCSFGNSELPEKIVLLLAQHSGQTIYENSFIKKTVWNFMVFSASVPRQRGLPPAFIAPIWCACQSPFGMMGKIYIWNTGGGGGPHSVQTSGAAVWTLLMTVAATCLATTAFGK</sequence>
<dbReference type="Pfam" id="PF20516">
    <property type="entry name" value="PDDEXK_12"/>
    <property type="match status" value="1"/>
</dbReference>
<evidence type="ECO:0000313" key="2">
    <source>
        <dbReference type="EMBL" id="TXB96763.1"/>
    </source>
</evidence>
<accession>A0A5C6SEL0</accession>
<gene>
    <name evidence="2" type="ORF">FocTR4_00012293</name>
</gene>
<protein>
    <recommendedName>
        <fullName evidence="1">PD-(D/E)XK nuclease-like domain-containing protein</fullName>
    </recommendedName>
</protein>